<evidence type="ECO:0000313" key="1">
    <source>
        <dbReference type="EMBL" id="GJM60742.1"/>
    </source>
</evidence>
<gene>
    <name evidence="1" type="ORF">PEDI_12940</name>
</gene>
<comment type="caution">
    <text evidence="1">The sequence shown here is derived from an EMBL/GenBank/DDBJ whole genome shotgun (WGS) entry which is preliminary data.</text>
</comment>
<dbReference type="AlphaFoldDB" id="A0AAN4VWJ7"/>
<protein>
    <submittedName>
        <fullName evidence="1">Uncharacterized protein</fullName>
    </submittedName>
</protein>
<sequence>MVLKLWVAYLCKKNKSMKWEEDTYIFQMFQGEMNLMVNGMELKTESPLVYEVNASKGKEAAVYEARFTEKDIAVYQADALVQSLALSVIDEWVDEEAEALGFMFDDDEE</sequence>
<accession>A0AAN4VWJ7</accession>
<proteinExistence type="predicted"/>
<dbReference type="EMBL" id="BQKE01000001">
    <property type="protein sequence ID" value="GJM60742.1"/>
    <property type="molecule type" value="Genomic_DNA"/>
</dbReference>
<evidence type="ECO:0000313" key="2">
    <source>
        <dbReference type="Proteomes" id="UP001310022"/>
    </source>
</evidence>
<keyword evidence="2" id="KW-1185">Reference proteome</keyword>
<name>A0AAN4VWJ7_9BACT</name>
<dbReference type="Proteomes" id="UP001310022">
    <property type="component" value="Unassembled WGS sequence"/>
</dbReference>
<organism evidence="1 2">
    <name type="scientific">Persicobacter diffluens</name>
    <dbReference type="NCBI Taxonomy" id="981"/>
    <lineage>
        <taxon>Bacteria</taxon>
        <taxon>Pseudomonadati</taxon>
        <taxon>Bacteroidota</taxon>
        <taxon>Cytophagia</taxon>
        <taxon>Cytophagales</taxon>
        <taxon>Persicobacteraceae</taxon>
        <taxon>Persicobacter</taxon>
    </lineage>
</organism>
<reference evidence="1 2" key="1">
    <citation type="submission" date="2021-12" db="EMBL/GenBank/DDBJ databases">
        <title>Genome sequencing of bacteria with rrn-lacking chromosome and rrn-plasmid.</title>
        <authorList>
            <person name="Anda M."/>
            <person name="Iwasaki W."/>
        </authorList>
    </citation>
    <scope>NUCLEOTIDE SEQUENCE [LARGE SCALE GENOMIC DNA]</scope>
    <source>
        <strain evidence="1 2">NBRC 15940</strain>
    </source>
</reference>